<reference evidence="2 3" key="1">
    <citation type="submission" date="2020-01" db="EMBL/GenBank/DDBJ databases">
        <authorList>
            <person name="Gupta K D."/>
        </authorList>
    </citation>
    <scope>NUCLEOTIDE SEQUENCE [LARGE SCALE GENOMIC DNA]</scope>
</reference>
<sequence length="411" mass="46521">MPTITPNGRVLRPVILVLGCLTFLGYYTYLTSRPPTALYNDLFTSEDEASRKFIHNELGSKYVKFKQLQGAGFNNQAQEILLYHHLALQTSRIYVYQPFIWRPRGEKAEVPLSAFLRGPTEGTISDSAFDEVCPPEDVVRVKLVTNTESQWEHAKSILNSNDRCIVVEDWLFNWNYLASTGIHDIWPSFQKYLANHFKWSDNVLAIVDRTQTKLGLKSRGAPSSSQGSPYIAVHLRRGDFEDHCKYLNTTHQGFTTWGSLPLLRPATYPPALNTTDAASIMEHCYPSLHRILDAISKQARSRGNVRAIHILHDGAWDHPTVYLQFYKLSQALTNERWTTQHGWVGGPMLRVTQSADVPMERGERDWRVCVDVELARRAEVFIGNGYSSLSTQVVALRLGGDGGKVEDITLI</sequence>
<gene>
    <name evidence="2" type="ORF">AAE3_LOCUS2932</name>
</gene>
<accession>A0A8S0VTK6</accession>
<protein>
    <submittedName>
        <fullName evidence="2">Uncharacterized protein</fullName>
    </submittedName>
</protein>
<dbReference type="EMBL" id="CACVBS010000030">
    <property type="protein sequence ID" value="CAA7260580.1"/>
    <property type="molecule type" value="Genomic_DNA"/>
</dbReference>
<dbReference type="OrthoDB" id="2559662at2759"/>
<feature type="transmembrane region" description="Helical" evidence="1">
    <location>
        <begin position="12"/>
        <end position="30"/>
    </location>
</feature>
<proteinExistence type="predicted"/>
<keyword evidence="1" id="KW-0812">Transmembrane</keyword>
<comment type="caution">
    <text evidence="2">The sequence shown here is derived from an EMBL/GenBank/DDBJ whole genome shotgun (WGS) entry which is preliminary data.</text>
</comment>
<dbReference type="CDD" id="cd11296">
    <property type="entry name" value="O-FucT_like"/>
    <property type="match status" value="1"/>
</dbReference>
<name>A0A8S0VTK6_CYCAE</name>
<dbReference type="Proteomes" id="UP000467700">
    <property type="component" value="Unassembled WGS sequence"/>
</dbReference>
<dbReference type="Gene3D" id="3.40.50.11350">
    <property type="match status" value="1"/>
</dbReference>
<keyword evidence="1" id="KW-1133">Transmembrane helix</keyword>
<keyword evidence="1" id="KW-0472">Membrane</keyword>
<evidence type="ECO:0000313" key="2">
    <source>
        <dbReference type="EMBL" id="CAA7260580.1"/>
    </source>
</evidence>
<organism evidence="2 3">
    <name type="scientific">Cyclocybe aegerita</name>
    <name type="common">Black poplar mushroom</name>
    <name type="synonym">Agrocybe aegerita</name>
    <dbReference type="NCBI Taxonomy" id="1973307"/>
    <lineage>
        <taxon>Eukaryota</taxon>
        <taxon>Fungi</taxon>
        <taxon>Dikarya</taxon>
        <taxon>Basidiomycota</taxon>
        <taxon>Agaricomycotina</taxon>
        <taxon>Agaricomycetes</taxon>
        <taxon>Agaricomycetidae</taxon>
        <taxon>Agaricales</taxon>
        <taxon>Agaricineae</taxon>
        <taxon>Bolbitiaceae</taxon>
        <taxon>Cyclocybe</taxon>
    </lineage>
</organism>
<evidence type="ECO:0000256" key="1">
    <source>
        <dbReference type="SAM" id="Phobius"/>
    </source>
</evidence>
<dbReference type="AlphaFoldDB" id="A0A8S0VTK6"/>
<keyword evidence="3" id="KW-1185">Reference proteome</keyword>
<evidence type="ECO:0000313" key="3">
    <source>
        <dbReference type="Proteomes" id="UP000467700"/>
    </source>
</evidence>